<reference evidence="2" key="1">
    <citation type="journal article" date="2019" name="Int. J. Syst. Evol. Microbiol.">
        <title>The Global Catalogue of Microorganisms (GCM) 10K type strain sequencing project: providing services to taxonomists for standard genome sequencing and annotation.</title>
        <authorList>
            <consortium name="The Broad Institute Genomics Platform"/>
            <consortium name="The Broad Institute Genome Sequencing Center for Infectious Disease"/>
            <person name="Wu L."/>
            <person name="Ma J."/>
        </authorList>
    </citation>
    <scope>NUCLEOTIDE SEQUENCE [LARGE SCALE GENOMIC DNA]</scope>
    <source>
        <strain evidence="2">CCUG 59129</strain>
    </source>
</reference>
<dbReference type="Proteomes" id="UP001596989">
    <property type="component" value="Unassembled WGS sequence"/>
</dbReference>
<proteinExistence type="predicted"/>
<keyword evidence="2" id="KW-1185">Reference proteome</keyword>
<protein>
    <recommendedName>
        <fullName evidence="3">DUF1292 domain-containing protein</fullName>
    </recommendedName>
</protein>
<dbReference type="RefSeq" id="WP_377563778.1">
    <property type="nucleotide sequence ID" value="NZ_JBHTJZ010000009.1"/>
</dbReference>
<evidence type="ECO:0008006" key="3">
    <source>
        <dbReference type="Google" id="ProtNLM"/>
    </source>
</evidence>
<accession>A0ABW3HQ17</accession>
<comment type="caution">
    <text evidence="1">The sequence shown here is derived from an EMBL/GenBank/DDBJ whole genome shotgun (WGS) entry which is preliminary data.</text>
</comment>
<name>A0ABW3HQ17_9BACL</name>
<gene>
    <name evidence="1" type="ORF">ACFQ2I_09400</name>
</gene>
<evidence type="ECO:0000313" key="2">
    <source>
        <dbReference type="Proteomes" id="UP001596989"/>
    </source>
</evidence>
<sequence>MKIEIVEASLRHSEDDGYIGKLILAVEGHSQEYEMTLHSKKGRDWGYGLFFREGSGDEEQLLTLEDEIEENDELFYRLIGAVKEMSPI</sequence>
<evidence type="ECO:0000313" key="1">
    <source>
        <dbReference type="EMBL" id="MFD0959609.1"/>
    </source>
</evidence>
<dbReference type="EMBL" id="JBHTJZ010000009">
    <property type="protein sequence ID" value="MFD0959609.1"/>
    <property type="molecule type" value="Genomic_DNA"/>
</dbReference>
<organism evidence="1 2">
    <name type="scientific">Paenibacillus chungangensis</name>
    <dbReference type="NCBI Taxonomy" id="696535"/>
    <lineage>
        <taxon>Bacteria</taxon>
        <taxon>Bacillati</taxon>
        <taxon>Bacillota</taxon>
        <taxon>Bacilli</taxon>
        <taxon>Bacillales</taxon>
        <taxon>Paenibacillaceae</taxon>
        <taxon>Paenibacillus</taxon>
    </lineage>
</organism>